<evidence type="ECO:0000256" key="1">
    <source>
        <dbReference type="SAM" id="MobiDB-lite"/>
    </source>
</evidence>
<dbReference type="EMBL" id="FNEJ01000013">
    <property type="protein sequence ID" value="SDI96689.1"/>
    <property type="molecule type" value="Genomic_DNA"/>
</dbReference>
<dbReference type="Gene3D" id="2.30.30.240">
    <property type="entry name" value="PRC-barrel domain"/>
    <property type="match status" value="1"/>
</dbReference>
<feature type="domain" description="PRC-barrel" evidence="3">
    <location>
        <begin position="358"/>
        <end position="427"/>
    </location>
</feature>
<feature type="signal peptide" evidence="2">
    <location>
        <begin position="1"/>
        <end position="24"/>
    </location>
</feature>
<protein>
    <submittedName>
        <fullName evidence="4">PRC-barrel domain-containing protein</fullName>
    </submittedName>
</protein>
<dbReference type="SUPFAM" id="SSF50346">
    <property type="entry name" value="PRC-barrel domain"/>
    <property type="match status" value="1"/>
</dbReference>
<dbReference type="InterPro" id="IPR011033">
    <property type="entry name" value="PRC_barrel-like_sf"/>
</dbReference>
<dbReference type="Proteomes" id="UP000199093">
    <property type="component" value="Unassembled WGS sequence"/>
</dbReference>
<name>A0A1G8PVV7_9RHOB</name>
<feature type="compositionally biased region" description="Low complexity" evidence="1">
    <location>
        <begin position="331"/>
        <end position="356"/>
    </location>
</feature>
<evidence type="ECO:0000256" key="2">
    <source>
        <dbReference type="SAM" id="SignalP"/>
    </source>
</evidence>
<keyword evidence="5" id="KW-1185">Reference proteome</keyword>
<accession>A0A1G8PVV7</accession>
<dbReference type="RefSeq" id="WP_089848810.1">
    <property type="nucleotide sequence ID" value="NZ_FNEJ01000013.1"/>
</dbReference>
<dbReference type="STRING" id="555512.SAMN04487993_1013155"/>
<dbReference type="InterPro" id="IPR027275">
    <property type="entry name" value="PRC-brl_dom"/>
</dbReference>
<proteinExistence type="predicted"/>
<dbReference type="OrthoDB" id="7851955at2"/>
<dbReference type="AlphaFoldDB" id="A0A1G8PVV7"/>
<feature type="compositionally biased region" description="Acidic residues" evidence="1">
    <location>
        <begin position="236"/>
        <end position="245"/>
    </location>
</feature>
<dbReference type="Pfam" id="PF05239">
    <property type="entry name" value="PRC"/>
    <property type="match status" value="1"/>
</dbReference>
<evidence type="ECO:0000259" key="3">
    <source>
        <dbReference type="Pfam" id="PF05239"/>
    </source>
</evidence>
<evidence type="ECO:0000313" key="5">
    <source>
        <dbReference type="Proteomes" id="UP000199093"/>
    </source>
</evidence>
<gene>
    <name evidence="4" type="ORF">SAMN04487993_1013155</name>
</gene>
<keyword evidence="2" id="KW-0732">Signal</keyword>
<feature type="region of interest" description="Disordered" evidence="1">
    <location>
        <begin position="311"/>
        <end position="357"/>
    </location>
</feature>
<feature type="chain" id="PRO_5011649639" evidence="2">
    <location>
        <begin position="25"/>
        <end position="453"/>
    </location>
</feature>
<reference evidence="4 5" key="1">
    <citation type="submission" date="2016-10" db="EMBL/GenBank/DDBJ databases">
        <authorList>
            <person name="de Groot N.N."/>
        </authorList>
    </citation>
    <scope>NUCLEOTIDE SEQUENCE [LARGE SCALE GENOMIC DNA]</scope>
    <source>
        <strain evidence="4 5">DSM 26424</strain>
    </source>
</reference>
<organism evidence="4 5">
    <name type="scientific">Salipiger marinus</name>
    <dbReference type="NCBI Taxonomy" id="555512"/>
    <lineage>
        <taxon>Bacteria</taxon>
        <taxon>Pseudomonadati</taxon>
        <taxon>Pseudomonadota</taxon>
        <taxon>Alphaproteobacteria</taxon>
        <taxon>Rhodobacterales</taxon>
        <taxon>Roseobacteraceae</taxon>
        <taxon>Salipiger</taxon>
    </lineage>
</organism>
<sequence length="453" mass="49184">MKTFTSLRSVLLGTVLSAPFAVTAGAQQIQINDSALTGLTEECQQLAQLVKDRDPSMIDTPREDIVDAINTDTAADCTAIRTEFETVLRDVQNGEDSARVTEEDSERVTEEVDLSEEATIEGEAVVTVPEPEVDVRTPAPRVRVTEQQPRVAITDQSAQIELEQERPRIAVEIPEIIVSVDIPAPKLYVLQQEPQVEYSEDDPQVEVMQGEPQIRVSQADPELNVDLDVEAGEGDEAMAEAEASDTAEGGQPEQVSGDVDVSENEPQVEIVQAEGGPELTYTAGEPNLSFEQLEPAISVTMAEQPTIRVQQSGEATVVVETEQQRQERRQQQQAAAERPEGQAQETAQAEAEGGATMPVSDLMVMEVVTADGAELGAPAAFVELQGRTHLVVENGGFLGIGGKEVPVPMQRVSIDGDQLLLDEMTEQEIEAANNFTYDENRRLADDQQIRLGS</sequence>
<evidence type="ECO:0000313" key="4">
    <source>
        <dbReference type="EMBL" id="SDI96689.1"/>
    </source>
</evidence>
<feature type="region of interest" description="Disordered" evidence="1">
    <location>
        <begin position="236"/>
        <end position="263"/>
    </location>
</feature>